<evidence type="ECO:0000313" key="12">
    <source>
        <dbReference type="EMBL" id="QNT70338.1"/>
    </source>
</evidence>
<feature type="binding site" description="axial binding residue" evidence="9">
    <location>
        <position position="79"/>
    </location>
    <ligand>
        <name>heme c</name>
        <dbReference type="ChEBI" id="CHEBI:61717"/>
        <label>1</label>
    </ligand>
    <ligandPart>
        <name>Fe</name>
        <dbReference type="ChEBI" id="CHEBI:18248"/>
    </ligandPart>
</feature>
<evidence type="ECO:0000256" key="8">
    <source>
        <dbReference type="PIRSR" id="PIRSR000294-1"/>
    </source>
</evidence>
<dbReference type="InterPro" id="IPR036909">
    <property type="entry name" value="Cyt_c-like_dom_sf"/>
</dbReference>
<feature type="domain" description="Cytochrome c" evidence="11">
    <location>
        <begin position="53"/>
        <end position="184"/>
    </location>
</feature>
<dbReference type="EMBL" id="CP053923">
    <property type="protein sequence ID" value="QNT70338.1"/>
    <property type="molecule type" value="Genomic_DNA"/>
</dbReference>
<feature type="binding site" description="axial binding residue" evidence="9">
    <location>
        <position position="225"/>
    </location>
    <ligand>
        <name>heme c</name>
        <dbReference type="ChEBI" id="CHEBI:61717"/>
        <label>2</label>
    </ligand>
    <ligandPart>
        <name>Fe</name>
        <dbReference type="ChEBI" id="CHEBI:18248"/>
    </ligandPart>
</feature>
<dbReference type="Gene3D" id="1.10.760.10">
    <property type="entry name" value="Cytochrome c-like domain"/>
    <property type="match status" value="2"/>
</dbReference>
<evidence type="ECO:0000259" key="11">
    <source>
        <dbReference type="PROSITE" id="PS51007"/>
    </source>
</evidence>
<dbReference type="PANTHER" id="PTHR30600:SF7">
    <property type="entry name" value="CYTOCHROME C PEROXIDASE-RELATED"/>
    <property type="match status" value="1"/>
</dbReference>
<evidence type="ECO:0000256" key="6">
    <source>
        <dbReference type="ARBA" id="ARBA00023002"/>
    </source>
</evidence>
<keyword evidence="4 10" id="KW-0732">Signal</keyword>
<dbReference type="RefSeq" id="WP_190260819.1">
    <property type="nucleotide sequence ID" value="NZ_CP053923.1"/>
</dbReference>
<gene>
    <name evidence="12" type="ORF">HQ394_14590</name>
</gene>
<keyword evidence="6" id="KW-0560">Oxidoreductase</keyword>
<dbReference type="KEGG" id="dvn:HQ394_14590"/>
<feature type="binding site" description="covalent" evidence="8">
    <location>
        <position position="78"/>
    </location>
    <ligand>
        <name>heme c</name>
        <dbReference type="ChEBI" id="CHEBI:61717"/>
        <label>1</label>
    </ligand>
</feature>
<feature type="binding site" description="axial binding residue" evidence="9">
    <location>
        <position position="299"/>
    </location>
    <ligand>
        <name>heme c</name>
        <dbReference type="ChEBI" id="CHEBI:61717"/>
        <label>2</label>
    </ligand>
    <ligandPart>
        <name>Fe</name>
        <dbReference type="ChEBI" id="CHEBI:18248"/>
    </ligandPart>
</feature>
<feature type="signal peptide" evidence="10">
    <location>
        <begin position="1"/>
        <end position="19"/>
    </location>
</feature>
<sequence length="347" mass="37130">MRTVAVALALVSATIGATAALSAEDPLMKEAQGLFQPIPNKPPVVKDVVATPALVELGKALYFDPRLSESHNISCNTCHQIGLGGVDMLPVSIGHKSQKGTRNAPTVLNSVFNTAQFWDGRAADLKEQAGGPIQNPVEMAITHQHAIEMLRGIPGYKPLFEAAFPGDKDPVTIQNVEKAIAVFEATLITPNAPFDKFLRGDGNALTAEQKAGLRLFIDQGCASCHNGINVGGGMYAPFGVVEKPGADILPPTDKGRFQVTKTADDEYVFKVPTLRNIELTPPYFHTGKAWDLKQAVGVMATSQLGEHLSDDQISKITAFLHSLTGEQPMVTYPILPPSTATTPQPEM</sequence>
<dbReference type="PANTHER" id="PTHR30600">
    <property type="entry name" value="CYTOCHROME C PEROXIDASE-RELATED"/>
    <property type="match status" value="1"/>
</dbReference>
<name>A0A7H1N3Q2_9PROT</name>
<keyword evidence="3 9" id="KW-0479">Metal-binding</keyword>
<organism evidence="12 13">
    <name type="scientific">Defluviicoccus vanus</name>
    <dbReference type="NCBI Taxonomy" id="111831"/>
    <lineage>
        <taxon>Bacteria</taxon>
        <taxon>Pseudomonadati</taxon>
        <taxon>Pseudomonadota</taxon>
        <taxon>Alphaproteobacteria</taxon>
        <taxon>Rhodospirillales</taxon>
        <taxon>Rhodospirillaceae</taxon>
        <taxon>Defluviicoccus</taxon>
    </lineage>
</organism>
<dbReference type="PROSITE" id="PS51007">
    <property type="entry name" value="CYTC"/>
    <property type="match status" value="2"/>
</dbReference>
<dbReference type="PIRSF" id="PIRSF000294">
    <property type="entry name" value="Cytochrome-c_peroxidase"/>
    <property type="match status" value="1"/>
</dbReference>
<evidence type="ECO:0000256" key="2">
    <source>
        <dbReference type="ARBA" id="ARBA00022617"/>
    </source>
</evidence>
<feature type="domain" description="Cytochrome c" evidence="11">
    <location>
        <begin position="207"/>
        <end position="324"/>
    </location>
</feature>
<evidence type="ECO:0000256" key="3">
    <source>
        <dbReference type="ARBA" id="ARBA00022723"/>
    </source>
</evidence>
<dbReference type="GO" id="GO:0042597">
    <property type="term" value="C:periplasmic space"/>
    <property type="evidence" value="ECO:0007669"/>
    <property type="project" value="UniProtKB-SubCell"/>
</dbReference>
<proteinExistence type="predicted"/>
<evidence type="ECO:0000256" key="9">
    <source>
        <dbReference type="PIRSR" id="PIRSR000294-2"/>
    </source>
</evidence>
<feature type="binding site" description="covalent" evidence="8">
    <location>
        <position position="221"/>
    </location>
    <ligand>
        <name>heme c</name>
        <dbReference type="ChEBI" id="CHEBI:61717"/>
        <label>2</label>
    </ligand>
</feature>
<evidence type="ECO:0000256" key="4">
    <source>
        <dbReference type="ARBA" id="ARBA00022729"/>
    </source>
</evidence>
<accession>A0A7H1N3Q2</accession>
<dbReference type="Pfam" id="PF00034">
    <property type="entry name" value="Cytochrom_C"/>
    <property type="match status" value="1"/>
</dbReference>
<dbReference type="SUPFAM" id="SSF46626">
    <property type="entry name" value="Cytochrome c"/>
    <property type="match status" value="2"/>
</dbReference>
<evidence type="ECO:0000313" key="13">
    <source>
        <dbReference type="Proteomes" id="UP000516369"/>
    </source>
</evidence>
<comment type="cofactor">
    <cofactor evidence="8">
        <name>heme</name>
        <dbReference type="ChEBI" id="CHEBI:30413"/>
    </cofactor>
    <text evidence="8">Binds 2 heme groups.</text>
</comment>
<comment type="PTM">
    <text evidence="8">Binds 2 heme groups per subunit.</text>
</comment>
<keyword evidence="13" id="KW-1185">Reference proteome</keyword>
<dbReference type="InterPro" id="IPR004852">
    <property type="entry name" value="Di-haem_cyt_c_peroxidsae"/>
</dbReference>
<dbReference type="AlphaFoldDB" id="A0A7H1N3Q2"/>
<feature type="chain" id="PRO_5028852222" evidence="10">
    <location>
        <begin position="20"/>
        <end position="347"/>
    </location>
</feature>
<feature type="binding site" description="covalent" evidence="8">
    <location>
        <position position="224"/>
    </location>
    <ligand>
        <name>heme c</name>
        <dbReference type="ChEBI" id="CHEBI:61717"/>
        <label>2</label>
    </ligand>
</feature>
<keyword evidence="12" id="KW-0575">Peroxidase</keyword>
<dbReference type="FunFam" id="1.10.760.10:FF:000020">
    <property type="entry name" value="Cytochrome c peroxidase"/>
    <property type="match status" value="1"/>
</dbReference>
<dbReference type="Pfam" id="PF03150">
    <property type="entry name" value="CCP_MauG"/>
    <property type="match status" value="1"/>
</dbReference>
<dbReference type="GO" id="GO:0004130">
    <property type="term" value="F:cytochrome-c peroxidase activity"/>
    <property type="evidence" value="ECO:0007669"/>
    <property type="project" value="TreeGrafter"/>
</dbReference>
<dbReference type="InterPro" id="IPR026259">
    <property type="entry name" value="MauG/Cytc_peroxidase"/>
</dbReference>
<evidence type="ECO:0000256" key="5">
    <source>
        <dbReference type="ARBA" id="ARBA00022764"/>
    </source>
</evidence>
<keyword evidence="5" id="KW-0574">Periplasm</keyword>
<feature type="binding site" description="axial binding residue" evidence="9">
    <location>
        <position position="95"/>
    </location>
    <ligand>
        <name>heme c</name>
        <dbReference type="ChEBI" id="CHEBI:61717"/>
        <label>1</label>
    </ligand>
    <ligandPart>
        <name>Fe</name>
        <dbReference type="ChEBI" id="CHEBI:18248"/>
    </ligandPart>
</feature>
<feature type="binding site" description="covalent" evidence="8">
    <location>
        <position position="75"/>
    </location>
    <ligand>
        <name>heme c</name>
        <dbReference type="ChEBI" id="CHEBI:61717"/>
        <label>1</label>
    </ligand>
</feature>
<keyword evidence="2 8" id="KW-0349">Heme</keyword>
<evidence type="ECO:0000256" key="10">
    <source>
        <dbReference type="SAM" id="SignalP"/>
    </source>
</evidence>
<dbReference type="InterPro" id="IPR051395">
    <property type="entry name" value="Cytochrome_c_Peroxidase/MauG"/>
</dbReference>
<keyword evidence="7 9" id="KW-0408">Iron</keyword>
<protein>
    <submittedName>
        <fullName evidence="12">Cytochrome-c peroxidase</fullName>
    </submittedName>
</protein>
<dbReference type="GO" id="GO:0009055">
    <property type="term" value="F:electron transfer activity"/>
    <property type="evidence" value="ECO:0007669"/>
    <property type="project" value="InterPro"/>
</dbReference>
<evidence type="ECO:0000256" key="1">
    <source>
        <dbReference type="ARBA" id="ARBA00004418"/>
    </source>
</evidence>
<reference evidence="12 13" key="1">
    <citation type="submission" date="2020-05" db="EMBL/GenBank/DDBJ databases">
        <title>Complete closed genome sequence of Defluviicoccus vanus.</title>
        <authorList>
            <person name="Bessarab I."/>
            <person name="Arumugam K."/>
            <person name="Maszenan A.M."/>
            <person name="Seviour R.J."/>
            <person name="Williams R.B."/>
        </authorList>
    </citation>
    <scope>NUCLEOTIDE SEQUENCE [LARGE SCALE GENOMIC DNA]</scope>
    <source>
        <strain evidence="12 13">Ben 114</strain>
    </source>
</reference>
<dbReference type="InterPro" id="IPR009056">
    <property type="entry name" value="Cyt_c-like_dom"/>
</dbReference>
<dbReference type="GO" id="GO:0020037">
    <property type="term" value="F:heme binding"/>
    <property type="evidence" value="ECO:0007669"/>
    <property type="project" value="InterPro"/>
</dbReference>
<comment type="subcellular location">
    <subcellularLocation>
        <location evidence="1">Periplasm</location>
    </subcellularLocation>
</comment>
<evidence type="ECO:0000256" key="7">
    <source>
        <dbReference type="ARBA" id="ARBA00023004"/>
    </source>
</evidence>
<dbReference type="Proteomes" id="UP000516369">
    <property type="component" value="Chromosome"/>
</dbReference>
<dbReference type="GO" id="GO:0046872">
    <property type="term" value="F:metal ion binding"/>
    <property type="evidence" value="ECO:0007669"/>
    <property type="project" value="UniProtKB-KW"/>
</dbReference>